<dbReference type="PROSITE" id="PS50893">
    <property type="entry name" value="ABC_TRANSPORTER_2"/>
    <property type="match status" value="1"/>
</dbReference>
<dbReference type="PATRIC" id="fig|931089.4.peg.1423"/>
<dbReference type="InterPro" id="IPR003439">
    <property type="entry name" value="ABC_transporter-like_ATP-bd"/>
</dbReference>
<dbReference type="OrthoDB" id="9804819at2"/>
<dbReference type="SMART" id="SM00382">
    <property type="entry name" value="AAA"/>
    <property type="match status" value="1"/>
</dbReference>
<dbReference type="EMBL" id="CP009220">
    <property type="protein sequence ID" value="ALC05822.1"/>
    <property type="molecule type" value="Genomic_DNA"/>
</dbReference>
<evidence type="ECO:0000256" key="2">
    <source>
        <dbReference type="ARBA" id="ARBA00022840"/>
    </source>
</evidence>
<dbReference type="InterPro" id="IPR017871">
    <property type="entry name" value="ABC_transporter-like_CS"/>
</dbReference>
<dbReference type="SUPFAM" id="SSF52540">
    <property type="entry name" value="P-loop containing nucleoside triphosphate hydrolases"/>
    <property type="match status" value="1"/>
</dbReference>
<evidence type="ECO:0000313" key="5">
    <source>
        <dbReference type="Proteomes" id="UP000068067"/>
    </source>
</evidence>
<dbReference type="GO" id="GO:0016887">
    <property type="term" value="F:ATP hydrolysis activity"/>
    <property type="evidence" value="ECO:0007669"/>
    <property type="project" value="InterPro"/>
</dbReference>
<dbReference type="InterPro" id="IPR027417">
    <property type="entry name" value="P-loop_NTPase"/>
</dbReference>
<dbReference type="PROSITE" id="PS00211">
    <property type="entry name" value="ABC_TRANSPORTER_1"/>
    <property type="match status" value="1"/>
</dbReference>
<evidence type="ECO:0000256" key="1">
    <source>
        <dbReference type="ARBA" id="ARBA00022741"/>
    </source>
</evidence>
<feature type="domain" description="ABC transporter" evidence="3">
    <location>
        <begin position="9"/>
        <end position="235"/>
    </location>
</feature>
<dbReference type="PANTHER" id="PTHR43038:SF3">
    <property type="entry name" value="ABC TRANSPORTER G FAMILY MEMBER 20 ISOFORM X1"/>
    <property type="match status" value="1"/>
</dbReference>
<dbReference type="KEGG" id="cdx:CDES_07045"/>
<name>A0A0M4CLS1_9CORY</name>
<keyword evidence="1" id="KW-0547">Nucleotide-binding</keyword>
<dbReference type="AlphaFoldDB" id="A0A0M4CLS1"/>
<dbReference type="Proteomes" id="UP000068067">
    <property type="component" value="Chromosome"/>
</dbReference>
<dbReference type="GO" id="GO:0005524">
    <property type="term" value="F:ATP binding"/>
    <property type="evidence" value="ECO:0007669"/>
    <property type="project" value="UniProtKB-KW"/>
</dbReference>
<accession>A0A0M4CLS1</accession>
<keyword evidence="2" id="KW-0067">ATP-binding</keyword>
<gene>
    <name evidence="4" type="ORF">CDES_07045</name>
</gene>
<dbReference type="Pfam" id="PF00005">
    <property type="entry name" value="ABC_tran"/>
    <property type="match status" value="1"/>
</dbReference>
<dbReference type="RefSeq" id="WP_053544841.1">
    <property type="nucleotide sequence ID" value="NZ_CP009220.1"/>
</dbReference>
<organism evidence="4 5">
    <name type="scientific">Corynebacterium deserti GIMN1.010</name>
    <dbReference type="NCBI Taxonomy" id="931089"/>
    <lineage>
        <taxon>Bacteria</taxon>
        <taxon>Bacillati</taxon>
        <taxon>Actinomycetota</taxon>
        <taxon>Actinomycetes</taxon>
        <taxon>Mycobacteriales</taxon>
        <taxon>Corynebacteriaceae</taxon>
        <taxon>Corynebacterium</taxon>
    </lineage>
</organism>
<dbReference type="PANTHER" id="PTHR43038">
    <property type="entry name" value="ATP-BINDING CASSETTE, SUB-FAMILY H, MEMBER 1"/>
    <property type="match status" value="1"/>
</dbReference>
<proteinExistence type="predicted"/>
<dbReference type="STRING" id="931089.CDES_07045"/>
<keyword evidence="5" id="KW-1185">Reference proteome</keyword>
<evidence type="ECO:0000313" key="4">
    <source>
        <dbReference type="EMBL" id="ALC05822.1"/>
    </source>
</evidence>
<reference evidence="4 5" key="1">
    <citation type="submission" date="2014-08" db="EMBL/GenBank/DDBJ databases">
        <title>Complete genome sequence of Corynebacterium deserti GIMN1.010 (=DSM 45689), isolated from desert sand in western China.</title>
        <authorList>
            <person name="Ruckert C."/>
            <person name="Albersmeier A."/>
            <person name="Kalinowski J."/>
        </authorList>
    </citation>
    <scope>NUCLEOTIDE SEQUENCE [LARGE SCALE GENOMIC DNA]</scope>
    <source>
        <strain evidence="4 5">GIMN1.010</strain>
    </source>
</reference>
<dbReference type="Gene3D" id="3.40.50.300">
    <property type="entry name" value="P-loop containing nucleotide triphosphate hydrolases"/>
    <property type="match status" value="1"/>
</dbReference>
<dbReference type="CDD" id="cd03230">
    <property type="entry name" value="ABC_DR_subfamily_A"/>
    <property type="match status" value="1"/>
</dbReference>
<evidence type="ECO:0000259" key="3">
    <source>
        <dbReference type="PROSITE" id="PS50893"/>
    </source>
</evidence>
<dbReference type="InterPro" id="IPR003593">
    <property type="entry name" value="AAA+_ATPase"/>
</dbReference>
<sequence length="242" mass="25976">MGTLKAVNCQGVDITVTSGFPHRHSTTILHDVSFATEPGRITGLLGPSGSGKTTLMRALVGVQSFTGTIDVFDEPAGSTSLRGRIGYVTQSASIYDDLSVHENLQYFSSLAKDVRGIAEIMEILGIAELSSRRVSSLSGGQRSRVSLGCALIATPELLVMDEPTVGLDPITRQQLWEEFRKVARDGASVIISSHVMEEAARCDDLILLRDGHIIWTGTPAELLGRAGSYEDAFLTIISEDTP</sequence>
<protein>
    <submittedName>
        <fullName evidence="4">ABC transporter ATPase</fullName>
    </submittedName>
</protein>